<dbReference type="Proteomes" id="UP000291189">
    <property type="component" value="Unassembled WGS sequence"/>
</dbReference>
<gene>
    <name evidence="2" type="ORF">ETU37_13550</name>
</gene>
<dbReference type="EMBL" id="SDPU01000023">
    <property type="protein sequence ID" value="RYU11583.1"/>
    <property type="molecule type" value="Genomic_DNA"/>
</dbReference>
<dbReference type="PROSITE" id="PS51704">
    <property type="entry name" value="GP_PDE"/>
    <property type="match status" value="1"/>
</dbReference>
<name>A0A4Q5IZX7_9ACTN</name>
<sequence length="270" mass="29347">MTRPRTGFAYLDAGLDQPGAVLAFAHRGGAFHPDIEGLENSLAAFAHAVALGYRYLETDVHATRDGVLLAFHDHVLDRVTGVTGSVGKMSYVDVRAARIGGREEIPTFASLLEEFPDARFNVDLKSPAAVGPLADLVRRAEAHDRVCVASFSDARLRTFRRLLDRPVATVCGPRAAAGVRLAPTRALAARLRGTGDALQVPHRRGRVTVVTEELVSRAHALGRPVHVWTVDDPTEMHQLLDLGVDGLMTDRTDVLRDVLTQRGQWMGEAP</sequence>
<evidence type="ECO:0000313" key="2">
    <source>
        <dbReference type="EMBL" id="RYU11583.1"/>
    </source>
</evidence>
<feature type="domain" description="GP-PDE" evidence="1">
    <location>
        <begin position="21"/>
        <end position="259"/>
    </location>
</feature>
<dbReference type="CDD" id="cd08561">
    <property type="entry name" value="GDPD_cytoplasmic_ScUgpQ2_like"/>
    <property type="match status" value="1"/>
</dbReference>
<protein>
    <submittedName>
        <fullName evidence="2">Glycerophosphodiester phosphodiesterase</fullName>
    </submittedName>
</protein>
<proteinExistence type="predicted"/>
<dbReference type="GO" id="GO:0006629">
    <property type="term" value="P:lipid metabolic process"/>
    <property type="evidence" value="ECO:0007669"/>
    <property type="project" value="InterPro"/>
</dbReference>
<dbReference type="InterPro" id="IPR017946">
    <property type="entry name" value="PLC-like_Pdiesterase_TIM-brl"/>
</dbReference>
<dbReference type="InterPro" id="IPR030395">
    <property type="entry name" value="GP_PDE_dom"/>
</dbReference>
<comment type="caution">
    <text evidence="2">The sequence shown here is derived from an EMBL/GenBank/DDBJ whole genome shotgun (WGS) entry which is preliminary data.</text>
</comment>
<dbReference type="OrthoDB" id="5241788at2"/>
<dbReference type="Pfam" id="PF03009">
    <property type="entry name" value="GDPD"/>
    <property type="match status" value="1"/>
</dbReference>
<organism evidence="2 3">
    <name type="scientific">Nocardioides iriomotensis</name>
    <dbReference type="NCBI Taxonomy" id="715784"/>
    <lineage>
        <taxon>Bacteria</taxon>
        <taxon>Bacillati</taxon>
        <taxon>Actinomycetota</taxon>
        <taxon>Actinomycetes</taxon>
        <taxon>Propionibacteriales</taxon>
        <taxon>Nocardioidaceae</taxon>
        <taxon>Nocardioides</taxon>
    </lineage>
</organism>
<keyword evidence="3" id="KW-1185">Reference proteome</keyword>
<dbReference type="SUPFAM" id="SSF51695">
    <property type="entry name" value="PLC-like phosphodiesterases"/>
    <property type="match status" value="1"/>
</dbReference>
<dbReference type="PANTHER" id="PTHR43805:SF1">
    <property type="entry name" value="GP-PDE DOMAIN-CONTAINING PROTEIN"/>
    <property type="match status" value="1"/>
</dbReference>
<accession>A0A4Q5IZX7</accession>
<dbReference type="AlphaFoldDB" id="A0A4Q5IZX7"/>
<dbReference type="RefSeq" id="WP_129987858.1">
    <property type="nucleotide sequence ID" value="NZ_SDPU01000023.1"/>
</dbReference>
<dbReference type="Gene3D" id="3.20.20.190">
    <property type="entry name" value="Phosphatidylinositol (PI) phosphodiesterase"/>
    <property type="match status" value="1"/>
</dbReference>
<dbReference type="GO" id="GO:0008081">
    <property type="term" value="F:phosphoric diester hydrolase activity"/>
    <property type="evidence" value="ECO:0007669"/>
    <property type="project" value="InterPro"/>
</dbReference>
<reference evidence="2 3" key="1">
    <citation type="submission" date="2019-01" db="EMBL/GenBank/DDBJ databases">
        <title>Nocardioides guangzhouensis sp. nov., an actinobacterium isolated from soil.</title>
        <authorList>
            <person name="Fu Y."/>
            <person name="Cai Y."/>
            <person name="Lin Z."/>
            <person name="Chen P."/>
        </authorList>
    </citation>
    <scope>NUCLEOTIDE SEQUENCE [LARGE SCALE GENOMIC DNA]</scope>
    <source>
        <strain evidence="2 3">NBRC 105384</strain>
    </source>
</reference>
<evidence type="ECO:0000313" key="3">
    <source>
        <dbReference type="Proteomes" id="UP000291189"/>
    </source>
</evidence>
<evidence type="ECO:0000259" key="1">
    <source>
        <dbReference type="PROSITE" id="PS51704"/>
    </source>
</evidence>
<dbReference type="PANTHER" id="PTHR43805">
    <property type="entry name" value="GLYCEROPHOSPHORYL DIESTER PHOSPHODIESTERASE"/>
    <property type="match status" value="1"/>
</dbReference>